<evidence type="ECO:0000313" key="4">
    <source>
        <dbReference type="Proteomes" id="UP000190105"/>
    </source>
</evidence>
<sequence length="464" mass="52822">MKNIFKKVSLLLLVSFLVISFLSSATYAIENTETKDLKQDISKTKNIEKIYNIGQYKEIGDYLYNYFNNLYKILETGDISNFKQSSSDSNTYIILKDLEYKSNLYKIFHNGIKDISVDQFIIKEVKENTDDIDVIVYVNVSYVFNKNENSSMGALYKVKLKKGNDDSAVIGMDTTSIDIQIVKDTIKAKMSSINNSINGNLEELKIVDDLYSKRNEKLPEEKQKADNAAKLNTSLNIGNVVVNSSSLSTTSVNVSYTASDSRYYGWWFGDHYENYIFKRASLDCTNFASQCIWSGYGGCSGYDISDIGYDSSYYNNSTAQALRARVANNYRQTSQWYGRNYDSPYGDPITNFCSVANLWNYATSNTGNGPKADGYNNNSVYTDLSTPMKQGDILQFYNPDTQTWYHSVIVVTTTDYTVSQYTNVRVAQHESEYYWRPLDELIQYFGGSTCKMRLLRPKSTTFAS</sequence>
<dbReference type="EMBL" id="FUYH01000005">
    <property type="protein sequence ID" value="SKA83806.1"/>
    <property type="molecule type" value="Genomic_DNA"/>
</dbReference>
<evidence type="ECO:0000313" key="3">
    <source>
        <dbReference type="EMBL" id="SKA83806.1"/>
    </source>
</evidence>
<proteinExistence type="predicted"/>
<gene>
    <name evidence="3" type="ORF">SAMN05443428_105175</name>
</gene>
<evidence type="ECO:0000259" key="2">
    <source>
        <dbReference type="Pfam" id="PF12671"/>
    </source>
</evidence>
<dbReference type="InterPro" id="IPR024301">
    <property type="entry name" value="Amidase_6"/>
</dbReference>
<protein>
    <submittedName>
        <fullName evidence="3">Putative amidase domain-containing protein</fullName>
    </submittedName>
</protein>
<reference evidence="4" key="1">
    <citation type="submission" date="2017-02" db="EMBL/GenBank/DDBJ databases">
        <authorList>
            <person name="Varghese N."/>
            <person name="Submissions S."/>
        </authorList>
    </citation>
    <scope>NUCLEOTIDE SEQUENCE [LARGE SCALE GENOMIC DNA]</scope>
    <source>
        <strain evidence="4">USBA 833</strain>
    </source>
</reference>
<feature type="domain" description="Putative amidase" evidence="2">
    <location>
        <begin position="270"/>
        <end position="446"/>
    </location>
</feature>
<feature type="signal peptide" evidence="1">
    <location>
        <begin position="1"/>
        <end position="28"/>
    </location>
</feature>
<dbReference type="STRING" id="1147123.SAMN05443428_105175"/>
<evidence type="ECO:0000256" key="1">
    <source>
        <dbReference type="SAM" id="SignalP"/>
    </source>
</evidence>
<keyword evidence="4" id="KW-1185">Reference proteome</keyword>
<feature type="chain" id="PRO_5038433581" evidence="1">
    <location>
        <begin position="29"/>
        <end position="464"/>
    </location>
</feature>
<organism evidence="3 4">
    <name type="scientific">Caloramator quimbayensis</name>
    <dbReference type="NCBI Taxonomy" id="1147123"/>
    <lineage>
        <taxon>Bacteria</taxon>
        <taxon>Bacillati</taxon>
        <taxon>Bacillota</taxon>
        <taxon>Clostridia</taxon>
        <taxon>Eubacteriales</taxon>
        <taxon>Clostridiaceae</taxon>
        <taxon>Caloramator</taxon>
    </lineage>
</organism>
<dbReference type="AlphaFoldDB" id="A0A1T4X2N1"/>
<keyword evidence="1" id="KW-0732">Signal</keyword>
<dbReference type="Pfam" id="PF12671">
    <property type="entry name" value="Amidase_6"/>
    <property type="match status" value="1"/>
</dbReference>
<dbReference type="OrthoDB" id="9812429at2"/>
<dbReference type="Proteomes" id="UP000190105">
    <property type="component" value="Unassembled WGS sequence"/>
</dbReference>
<accession>A0A1T4X2N1</accession>
<name>A0A1T4X2N1_9CLOT</name>